<keyword evidence="2" id="KW-1185">Reference proteome</keyword>
<sequence>MSEIVPESISERAQKITLDLLPSKSRKQYEKEYQAFKEWQTKNKVLAVNEDVMLTYIHEKSKYLKPSSVWSKYSMLKTPLYVIKGKRQS</sequence>
<comment type="caution">
    <text evidence="1">The sequence shown here is derived from an EMBL/GenBank/DDBJ whole genome shotgun (WGS) entry which is preliminary data.</text>
</comment>
<gene>
    <name evidence="1" type="ORF">Zmor_011056</name>
</gene>
<dbReference type="AlphaFoldDB" id="A0AA38ISN6"/>
<protein>
    <submittedName>
        <fullName evidence="1">Uncharacterized protein</fullName>
    </submittedName>
</protein>
<evidence type="ECO:0000313" key="2">
    <source>
        <dbReference type="Proteomes" id="UP001168821"/>
    </source>
</evidence>
<evidence type="ECO:0000313" key="1">
    <source>
        <dbReference type="EMBL" id="KAJ3659366.1"/>
    </source>
</evidence>
<organism evidence="1 2">
    <name type="scientific">Zophobas morio</name>
    <dbReference type="NCBI Taxonomy" id="2755281"/>
    <lineage>
        <taxon>Eukaryota</taxon>
        <taxon>Metazoa</taxon>
        <taxon>Ecdysozoa</taxon>
        <taxon>Arthropoda</taxon>
        <taxon>Hexapoda</taxon>
        <taxon>Insecta</taxon>
        <taxon>Pterygota</taxon>
        <taxon>Neoptera</taxon>
        <taxon>Endopterygota</taxon>
        <taxon>Coleoptera</taxon>
        <taxon>Polyphaga</taxon>
        <taxon>Cucujiformia</taxon>
        <taxon>Tenebrionidae</taxon>
        <taxon>Zophobas</taxon>
    </lineage>
</organism>
<reference evidence="1" key="1">
    <citation type="journal article" date="2023" name="G3 (Bethesda)">
        <title>Whole genome assemblies of Zophobas morio and Tenebrio molitor.</title>
        <authorList>
            <person name="Kaur S."/>
            <person name="Stinson S.A."/>
            <person name="diCenzo G.C."/>
        </authorList>
    </citation>
    <scope>NUCLEOTIDE SEQUENCE</scope>
    <source>
        <strain evidence="1">QUZm001</strain>
    </source>
</reference>
<dbReference type="EMBL" id="JALNTZ010000003">
    <property type="protein sequence ID" value="KAJ3659366.1"/>
    <property type="molecule type" value="Genomic_DNA"/>
</dbReference>
<accession>A0AA38ISN6</accession>
<dbReference type="Proteomes" id="UP001168821">
    <property type="component" value="Unassembled WGS sequence"/>
</dbReference>
<name>A0AA38ISN6_9CUCU</name>
<proteinExistence type="predicted"/>